<protein>
    <submittedName>
        <fullName evidence="2">Uncharacterized protein</fullName>
    </submittedName>
</protein>
<feature type="transmembrane region" description="Helical" evidence="1">
    <location>
        <begin position="119"/>
        <end position="143"/>
    </location>
</feature>
<proteinExistence type="predicted"/>
<evidence type="ECO:0000313" key="3">
    <source>
        <dbReference type="Proteomes" id="UP000663859"/>
    </source>
</evidence>
<evidence type="ECO:0000313" key="2">
    <source>
        <dbReference type="EMBL" id="CAF0704472.1"/>
    </source>
</evidence>
<name>A0A8J2BLY2_9BACT</name>
<feature type="transmembrane region" description="Helical" evidence="1">
    <location>
        <begin position="32"/>
        <end position="52"/>
    </location>
</feature>
<keyword evidence="1" id="KW-1133">Transmembrane helix</keyword>
<comment type="caution">
    <text evidence="2">The sequence shown here is derived from an EMBL/GenBank/DDBJ whole genome shotgun (WGS) entry which is preliminary data.</text>
</comment>
<feature type="transmembrane region" description="Helical" evidence="1">
    <location>
        <begin position="149"/>
        <end position="170"/>
    </location>
</feature>
<evidence type="ECO:0000256" key="1">
    <source>
        <dbReference type="SAM" id="Phobius"/>
    </source>
</evidence>
<keyword evidence="1" id="KW-0472">Membrane</keyword>
<keyword evidence="1" id="KW-0812">Transmembrane</keyword>
<dbReference type="Proteomes" id="UP000663859">
    <property type="component" value="Unassembled WGS sequence"/>
</dbReference>
<reference evidence="2" key="1">
    <citation type="submission" date="2021-02" db="EMBL/GenBank/DDBJ databases">
        <authorList>
            <person name="Cremers G."/>
            <person name="Picone N."/>
        </authorList>
    </citation>
    <scope>NUCLEOTIDE SEQUENCE</scope>
    <source>
        <strain evidence="2">PQ17</strain>
    </source>
</reference>
<dbReference type="RefSeq" id="WP_174582513.1">
    <property type="nucleotide sequence ID" value="NZ_CAJNOB010000067.1"/>
</dbReference>
<keyword evidence="3" id="KW-1185">Reference proteome</keyword>
<dbReference type="EMBL" id="CAJNOB010000067">
    <property type="protein sequence ID" value="CAF0704472.1"/>
    <property type="molecule type" value="Genomic_DNA"/>
</dbReference>
<dbReference type="AlphaFoldDB" id="A0A8J2BLY2"/>
<sequence length="251" mass="27653">MSGAPRPVTWTGEELFEDIKAAFGVLLKDRYWIGKIFLGGTLLINPVLLGLAPQAAKGGEVTGFLWAVLLVNALTFWLALGYTFEVLRRAKDGKPEGLPSWNPARWVAYAKEGAAKLTIAVPTLILPLLLWTGIGFGVLVGLLGLPVSVLGLFVAPGTLFGIPFCGVACCRYLDGTPAWRCATGFQENWKIWKKGWQDYLLASTFLLGLNSVTFSLYYSIPYGVFFGLCLVDQWFGTIYSRTQTEQTRRSR</sequence>
<accession>A0A8J2BLY2</accession>
<gene>
    <name evidence="2" type="ORF">MPNT_70033</name>
</gene>
<organism evidence="2 3">
    <name type="scientific">Candidatus Methylacidithermus pantelleriae</name>
    <dbReference type="NCBI Taxonomy" id="2744239"/>
    <lineage>
        <taxon>Bacteria</taxon>
        <taxon>Pseudomonadati</taxon>
        <taxon>Verrucomicrobiota</taxon>
        <taxon>Methylacidiphilae</taxon>
        <taxon>Methylacidiphilales</taxon>
        <taxon>Methylacidiphilaceae</taxon>
        <taxon>Candidatus Methylacidithermus</taxon>
    </lineage>
</organism>
<feature type="transmembrane region" description="Helical" evidence="1">
    <location>
        <begin position="64"/>
        <end position="84"/>
    </location>
</feature>
<feature type="transmembrane region" description="Helical" evidence="1">
    <location>
        <begin position="199"/>
        <end position="218"/>
    </location>
</feature>